<evidence type="ECO:0000313" key="3">
    <source>
        <dbReference type="WBParaSite" id="GPUH_0000345001-mRNA-1"/>
    </source>
</evidence>
<sequence>MGVLSAEQQADVDWIAQFVTRTQIEQLSPVEFGAALKNRMRTVGVSEHQMKTIACMFDFFLQKKLIFF</sequence>
<accession>A0A183D403</accession>
<dbReference type="EMBL" id="UYRT01005917">
    <property type="protein sequence ID" value="VDK39615.1"/>
    <property type="molecule type" value="Genomic_DNA"/>
</dbReference>
<proteinExistence type="predicted"/>
<reference evidence="3" key="1">
    <citation type="submission" date="2016-06" db="UniProtKB">
        <authorList>
            <consortium name="WormBaseParasite"/>
        </authorList>
    </citation>
    <scope>IDENTIFICATION</scope>
</reference>
<dbReference type="Proteomes" id="UP000271098">
    <property type="component" value="Unassembled WGS sequence"/>
</dbReference>
<keyword evidence="2" id="KW-1185">Reference proteome</keyword>
<dbReference type="AlphaFoldDB" id="A0A183D403"/>
<gene>
    <name evidence="1" type="ORF">GPUH_LOCUS3444</name>
</gene>
<evidence type="ECO:0000313" key="2">
    <source>
        <dbReference type="Proteomes" id="UP000271098"/>
    </source>
</evidence>
<evidence type="ECO:0000313" key="1">
    <source>
        <dbReference type="EMBL" id="VDK39615.1"/>
    </source>
</evidence>
<name>A0A183D403_9BILA</name>
<organism evidence="3">
    <name type="scientific">Gongylonema pulchrum</name>
    <dbReference type="NCBI Taxonomy" id="637853"/>
    <lineage>
        <taxon>Eukaryota</taxon>
        <taxon>Metazoa</taxon>
        <taxon>Ecdysozoa</taxon>
        <taxon>Nematoda</taxon>
        <taxon>Chromadorea</taxon>
        <taxon>Rhabditida</taxon>
        <taxon>Spirurina</taxon>
        <taxon>Spiruromorpha</taxon>
        <taxon>Spiruroidea</taxon>
        <taxon>Gongylonematidae</taxon>
        <taxon>Gongylonema</taxon>
    </lineage>
</organism>
<reference evidence="1 2" key="2">
    <citation type="submission" date="2018-11" db="EMBL/GenBank/DDBJ databases">
        <authorList>
            <consortium name="Pathogen Informatics"/>
        </authorList>
    </citation>
    <scope>NUCLEOTIDE SEQUENCE [LARGE SCALE GENOMIC DNA]</scope>
</reference>
<protein>
    <submittedName>
        <fullName evidence="3">DNA repair protein RadC</fullName>
    </submittedName>
</protein>
<dbReference type="WBParaSite" id="GPUH_0000345001-mRNA-1">
    <property type="protein sequence ID" value="GPUH_0000345001-mRNA-1"/>
    <property type="gene ID" value="GPUH_0000345001"/>
</dbReference>